<name>A0A7K6TP00_9AVES</name>
<keyword evidence="7" id="KW-1185">Reference proteome</keyword>
<dbReference type="PANTHER" id="PTHR31258:SF2">
    <property type="entry name" value="TRANSMEMBRANE PROTEIN 54"/>
    <property type="match status" value="1"/>
</dbReference>
<dbReference type="EMBL" id="VZRW01000172">
    <property type="protein sequence ID" value="NWX11615.1"/>
    <property type="molecule type" value="Genomic_DNA"/>
</dbReference>
<evidence type="ECO:0000256" key="1">
    <source>
        <dbReference type="ARBA" id="ARBA00004141"/>
    </source>
</evidence>
<comment type="caution">
    <text evidence="6">The sequence shown here is derived from an EMBL/GenBank/DDBJ whole genome shotgun (WGS) entry which is preliminary data.</text>
</comment>
<dbReference type="Proteomes" id="UP000559068">
    <property type="component" value="Unassembled WGS sequence"/>
</dbReference>
<evidence type="ECO:0000256" key="5">
    <source>
        <dbReference type="ARBA" id="ARBA00023136"/>
    </source>
</evidence>
<dbReference type="InterPro" id="IPR020977">
    <property type="entry name" value="Beta-casein-like"/>
</dbReference>
<keyword evidence="3" id="KW-0812">Transmembrane</keyword>
<dbReference type="AlphaFoldDB" id="A0A7K6TP00"/>
<evidence type="ECO:0000256" key="4">
    <source>
        <dbReference type="ARBA" id="ARBA00022989"/>
    </source>
</evidence>
<dbReference type="PANTHER" id="PTHR31258">
    <property type="entry name" value="KERATINOCYTE-ASSOCIATED PROTEIN 3"/>
    <property type="match status" value="1"/>
</dbReference>
<evidence type="ECO:0000313" key="6">
    <source>
        <dbReference type="EMBL" id="NWX11615.1"/>
    </source>
</evidence>
<protein>
    <submittedName>
        <fullName evidence="6">TMM54 protein</fullName>
    </submittedName>
</protein>
<keyword evidence="5" id="KW-0472">Membrane</keyword>
<reference evidence="6 7" key="1">
    <citation type="submission" date="2019-09" db="EMBL/GenBank/DDBJ databases">
        <title>Bird 10,000 Genomes (B10K) Project - Family phase.</title>
        <authorList>
            <person name="Zhang G."/>
        </authorList>
    </citation>
    <scope>NUCLEOTIDE SEQUENCE [LARGE SCALE GENOMIC DNA]</scope>
    <source>
        <strain evidence="6">B10K-DU-029-76</strain>
        <tissue evidence="6">Heart</tissue>
    </source>
</reference>
<dbReference type="OrthoDB" id="9389418at2759"/>
<evidence type="ECO:0000313" key="7">
    <source>
        <dbReference type="Proteomes" id="UP000559068"/>
    </source>
</evidence>
<comment type="subcellular location">
    <subcellularLocation>
        <location evidence="1">Membrane</location>
        <topology evidence="1">Multi-pass membrane protein</topology>
    </subcellularLocation>
</comment>
<proteinExistence type="inferred from homology"/>
<feature type="non-terminal residue" evidence="6">
    <location>
        <position position="1"/>
    </location>
</feature>
<accession>A0A7K6TP00</accession>
<dbReference type="Pfam" id="PF12304">
    <property type="entry name" value="BCLP"/>
    <property type="match status" value="1"/>
</dbReference>
<dbReference type="GO" id="GO:0016020">
    <property type="term" value="C:membrane"/>
    <property type="evidence" value="ECO:0007669"/>
    <property type="project" value="UniProtKB-SubCell"/>
</dbReference>
<comment type="similarity">
    <text evidence="2">Belongs to the TMEM54 family.</text>
</comment>
<feature type="non-terminal residue" evidence="6">
    <location>
        <position position="80"/>
    </location>
</feature>
<gene>
    <name evidence="6" type="primary">Tmem54_0</name>
    <name evidence="6" type="ORF">AEGBEN_R15057</name>
</gene>
<evidence type="ECO:0000256" key="3">
    <source>
        <dbReference type="ARBA" id="ARBA00022692"/>
    </source>
</evidence>
<keyword evidence="4" id="KW-1133">Transmembrane helix</keyword>
<evidence type="ECO:0000256" key="2">
    <source>
        <dbReference type="ARBA" id="ARBA00011030"/>
    </source>
</evidence>
<sequence length="80" mass="8213">LFSLRLQKWGVLALSASSSLGCLLCLLGLAISIGLTLGDQGRALLAPCAATDVALTPLSHGCPFDPTRVYVSSRWAGGAL</sequence>
<organism evidence="6 7">
    <name type="scientific">Aegotheles bennettii</name>
    <dbReference type="NCBI Taxonomy" id="48278"/>
    <lineage>
        <taxon>Eukaryota</taxon>
        <taxon>Metazoa</taxon>
        <taxon>Chordata</taxon>
        <taxon>Craniata</taxon>
        <taxon>Vertebrata</taxon>
        <taxon>Euteleostomi</taxon>
        <taxon>Archelosauria</taxon>
        <taxon>Archosauria</taxon>
        <taxon>Dinosauria</taxon>
        <taxon>Saurischia</taxon>
        <taxon>Theropoda</taxon>
        <taxon>Coelurosauria</taxon>
        <taxon>Aves</taxon>
        <taxon>Neognathae</taxon>
        <taxon>Neoaves</taxon>
        <taxon>Strisores</taxon>
        <taxon>Caprimulgiformes</taxon>
        <taxon>Aegothelidae</taxon>
        <taxon>Aegotheles</taxon>
    </lineage>
</organism>